<feature type="compositionally biased region" description="Gly residues" evidence="1">
    <location>
        <begin position="738"/>
        <end position="747"/>
    </location>
</feature>
<evidence type="ECO:0000256" key="1">
    <source>
        <dbReference type="SAM" id="MobiDB-lite"/>
    </source>
</evidence>
<sequence length="790" mass="86150">MAASSIKMPKTRQSLSEGLPLSQSELTLPYRRSHPSAASLYASTLSPPGSRPQSPVGRPSSVRTSGSIFGAPINNALALSQGAGDTPGDPLNLILKAFAPHVAVYTSEDTDVLMREKGFERGLWELLRPFGEQVQGKVVIRDSNGSSRTYEDYAIHFVRFGEDIEHPEPITAGLRNTDAQRTNGASEKQGDSARQGSKRGGNIAEVEAVVERHLNYAEDSYFGTPHSPASHKLDVDTPSPYYTLFLRRLLSGLPVAPHETFAHPVACVIAISSRCQAPIETLRRLYNDSSTGDKRLPNWVDAEYLRYYVLIHDDEKDDITRSMSLFEQMKRNLGLHCHLLRIRGTQSVATDDDSLPLPRSEWMPSSEELADIKRSDDEEDFEAPTRYIFESDATAVRTFIREMVTQSIVPTMERHVSVWNDQVASRRRGVAGRFLGLTKRWGFGGSSRSSLSGPSSGSNYEPLGFYRAETPEAIMRKLADYSFMLRDWKLAYSTYDLLRGDFSNDKAWKYHAATNEMAALSMLITPQNISAKTRAETIDAMLESATYSYLTRCSAPYGAARCLFLSLELLRLRGGSSVDDAARWGVRLLETRVLGPAGDALLRERLAVCYASKQGKGTRNWGGRRRKAALWCALASEAWLSRGKFIQAQRCLNEARNLYAEIPTASGETGSGGIDKFAAASAFMLGIGQQLNRHLEAGVGGHGSEAGAGGDDDDDDDDAPGRGRSELVDEESEALDQGQGGGGGGGDVASARARRVSMLGGGLETAPLRSAVVAAEGEMRDPGAPKDDFG</sequence>
<feature type="region of interest" description="Disordered" evidence="1">
    <location>
        <begin position="40"/>
        <end position="65"/>
    </location>
</feature>
<keyword evidence="3" id="KW-1185">Reference proteome</keyword>
<dbReference type="PANTHER" id="PTHR12975">
    <property type="entry name" value="TRANSPORT PROTEIN TRAPP"/>
    <property type="match status" value="1"/>
</dbReference>
<evidence type="ECO:0000313" key="3">
    <source>
        <dbReference type="Proteomes" id="UP001320420"/>
    </source>
</evidence>
<feature type="region of interest" description="Disordered" evidence="1">
    <location>
        <begin position="697"/>
        <end position="749"/>
    </location>
</feature>
<dbReference type="InterPro" id="IPR024420">
    <property type="entry name" value="TRAPP_III_complex_Trs85"/>
</dbReference>
<comment type="caution">
    <text evidence="2">The sequence shown here is derived from an EMBL/GenBank/DDBJ whole genome shotgun (WGS) entry which is preliminary data.</text>
</comment>
<proteinExistence type="predicted"/>
<feature type="compositionally biased region" description="Polar residues" evidence="1">
    <location>
        <begin position="177"/>
        <end position="186"/>
    </location>
</feature>
<dbReference type="EMBL" id="JAKJXP020000050">
    <property type="protein sequence ID" value="KAK7751364.1"/>
    <property type="molecule type" value="Genomic_DNA"/>
</dbReference>
<feature type="compositionally biased region" description="Polar residues" evidence="1">
    <location>
        <begin position="41"/>
        <end position="53"/>
    </location>
</feature>
<feature type="compositionally biased region" description="Gly residues" evidence="1">
    <location>
        <begin position="698"/>
        <end position="709"/>
    </location>
</feature>
<organism evidence="2 3">
    <name type="scientific">Diatrype stigma</name>
    <dbReference type="NCBI Taxonomy" id="117547"/>
    <lineage>
        <taxon>Eukaryota</taxon>
        <taxon>Fungi</taxon>
        <taxon>Dikarya</taxon>
        <taxon>Ascomycota</taxon>
        <taxon>Pezizomycotina</taxon>
        <taxon>Sordariomycetes</taxon>
        <taxon>Xylariomycetidae</taxon>
        <taxon>Xylariales</taxon>
        <taxon>Diatrypaceae</taxon>
        <taxon>Diatrype</taxon>
    </lineage>
</organism>
<dbReference type="Pfam" id="PF12739">
    <property type="entry name" value="TRAPPC-Trs85"/>
    <property type="match status" value="1"/>
</dbReference>
<gene>
    <name evidence="2" type="ORF">SLS62_006620</name>
</gene>
<name>A0AAN9UY35_9PEZI</name>
<feature type="region of interest" description="Disordered" evidence="1">
    <location>
        <begin position="168"/>
        <end position="202"/>
    </location>
</feature>
<reference evidence="2 3" key="1">
    <citation type="submission" date="2024-02" db="EMBL/GenBank/DDBJ databases">
        <title>De novo assembly and annotation of 12 fungi associated with fruit tree decline syndrome in Ontario, Canada.</title>
        <authorList>
            <person name="Sulman M."/>
            <person name="Ellouze W."/>
            <person name="Ilyukhin E."/>
        </authorList>
    </citation>
    <scope>NUCLEOTIDE SEQUENCE [LARGE SCALE GENOMIC DNA]</scope>
    <source>
        <strain evidence="2 3">M11/M66-122</strain>
    </source>
</reference>
<feature type="compositionally biased region" description="Polar residues" evidence="1">
    <location>
        <begin position="11"/>
        <end position="26"/>
    </location>
</feature>
<dbReference type="PANTHER" id="PTHR12975:SF6">
    <property type="entry name" value="TRAFFICKING PROTEIN PARTICLE COMPLEX SUBUNIT 8"/>
    <property type="match status" value="1"/>
</dbReference>
<protein>
    <submittedName>
        <fullName evidence="2">Uncharacterized protein</fullName>
    </submittedName>
</protein>
<dbReference type="GO" id="GO:1990072">
    <property type="term" value="C:TRAPPIII protein complex"/>
    <property type="evidence" value="ECO:0007669"/>
    <property type="project" value="TreeGrafter"/>
</dbReference>
<evidence type="ECO:0000313" key="2">
    <source>
        <dbReference type="EMBL" id="KAK7751364.1"/>
    </source>
</evidence>
<accession>A0AAN9UY35</accession>
<dbReference type="Proteomes" id="UP001320420">
    <property type="component" value="Unassembled WGS sequence"/>
</dbReference>
<dbReference type="AlphaFoldDB" id="A0AAN9UY35"/>
<feature type="region of interest" description="Disordered" evidence="1">
    <location>
        <begin position="1"/>
        <end position="28"/>
    </location>
</feature>